<organism evidence="2">
    <name type="scientific">Zea mays</name>
    <name type="common">Maize</name>
    <dbReference type="NCBI Taxonomy" id="4577"/>
    <lineage>
        <taxon>Eukaryota</taxon>
        <taxon>Viridiplantae</taxon>
        <taxon>Streptophyta</taxon>
        <taxon>Embryophyta</taxon>
        <taxon>Tracheophyta</taxon>
        <taxon>Spermatophyta</taxon>
        <taxon>Magnoliopsida</taxon>
        <taxon>Liliopsida</taxon>
        <taxon>Poales</taxon>
        <taxon>Poaceae</taxon>
        <taxon>PACMAD clade</taxon>
        <taxon>Panicoideae</taxon>
        <taxon>Andropogonodae</taxon>
        <taxon>Andropogoneae</taxon>
        <taxon>Tripsacinae</taxon>
        <taxon>Zea</taxon>
    </lineage>
</organism>
<protein>
    <submittedName>
        <fullName evidence="2">Uncharacterized protein</fullName>
    </submittedName>
</protein>
<sequence length="26" mass="3015">MSREGSSRRGRRTHRRGSREGSSRRG</sequence>
<evidence type="ECO:0000313" key="2">
    <source>
        <dbReference type="EMBL" id="PWZ18593.1"/>
    </source>
</evidence>
<proteinExistence type="predicted"/>
<dbReference type="Proteomes" id="UP000251960">
    <property type="component" value="Chromosome 6"/>
</dbReference>
<accession>A0A3L6EDR8</accession>
<name>A0A3L6EDR8_MAIZE</name>
<reference evidence="2" key="1">
    <citation type="journal article" date="2018" name="Nat. Genet.">
        <title>Extensive intraspecific gene order and gene structural variations between Mo17 and other maize genomes.</title>
        <authorList>
            <person name="Sun S."/>
            <person name="Zhou Y."/>
            <person name="Chen J."/>
            <person name="Shi J."/>
            <person name="Zhao H."/>
            <person name="Zhao H."/>
            <person name="Song W."/>
            <person name="Zhang M."/>
            <person name="Cui Y."/>
            <person name="Dong X."/>
            <person name="Liu H."/>
            <person name="Ma X."/>
            <person name="Jiao Y."/>
            <person name="Wang B."/>
            <person name="Wei X."/>
            <person name="Stein J.C."/>
            <person name="Glaubitz J.C."/>
            <person name="Lu F."/>
            <person name="Yu G."/>
            <person name="Liang C."/>
            <person name="Fengler K."/>
            <person name="Li B."/>
            <person name="Rafalski A."/>
            <person name="Schnable P.S."/>
            <person name="Ware D.H."/>
            <person name="Buckler E.S."/>
            <person name="Lai J."/>
        </authorList>
    </citation>
    <scope>NUCLEOTIDE SEQUENCE [LARGE SCALE GENOMIC DNA]</scope>
    <source>
        <tissue evidence="2">Seedling</tissue>
    </source>
</reference>
<dbReference type="EMBL" id="NCVQ01000007">
    <property type="protein sequence ID" value="PWZ18593.1"/>
    <property type="molecule type" value="Genomic_DNA"/>
</dbReference>
<gene>
    <name evidence="2" type="ORF">Zm00014a_034168</name>
</gene>
<evidence type="ECO:0000256" key="1">
    <source>
        <dbReference type="SAM" id="MobiDB-lite"/>
    </source>
</evidence>
<dbReference type="AlphaFoldDB" id="A0A3L6EDR8"/>
<feature type="region of interest" description="Disordered" evidence="1">
    <location>
        <begin position="1"/>
        <end position="26"/>
    </location>
</feature>
<feature type="compositionally biased region" description="Basic residues" evidence="1">
    <location>
        <begin position="8"/>
        <end position="17"/>
    </location>
</feature>
<comment type="caution">
    <text evidence="2">The sequence shown here is derived from an EMBL/GenBank/DDBJ whole genome shotgun (WGS) entry which is preliminary data.</text>
</comment>